<proteinExistence type="predicted"/>
<comment type="caution">
    <text evidence="2">The sequence shown here is derived from an EMBL/GenBank/DDBJ whole genome shotgun (WGS) entry which is preliminary data.</text>
</comment>
<name>D9PL65_9ZZZZ</name>
<feature type="compositionally biased region" description="Low complexity" evidence="1">
    <location>
        <begin position="239"/>
        <end position="254"/>
    </location>
</feature>
<dbReference type="AlphaFoldDB" id="D9PL65"/>
<dbReference type="EMBL" id="ADZX01000692">
    <property type="protein sequence ID" value="EFK95700.1"/>
    <property type="molecule type" value="Genomic_DNA"/>
</dbReference>
<accession>D9PL65</accession>
<sequence>MLDEAQGQGIPDNMEGIQYLFNGILRSGLDNYKLAANVILALKSRFFEDPAQLDQPVKPGLRFDLSDSCDDARKAMQQVIIQDVSQSAMPWLQQLWAIKDTISNVPDILQGTIGPQQKGDTAYEWSQRLDFGSKYIGLGIRNYDEMMIEPEVMDLYVYNMRDPNFQGGKGDYIVHANGFASFQDKLIKTQKLKEMLGLMLASEALGVWVKVRPHIEQIYRNLDLDPEEFLKTEEEYQQEQKAQAEQQAQMMQAQ</sequence>
<organism evidence="2">
    <name type="scientific">sediment metagenome</name>
    <dbReference type="NCBI Taxonomy" id="749907"/>
    <lineage>
        <taxon>unclassified sequences</taxon>
        <taxon>metagenomes</taxon>
        <taxon>ecological metagenomes</taxon>
    </lineage>
</organism>
<gene>
    <name evidence="2" type="ORF">LDC_2288</name>
</gene>
<evidence type="ECO:0000256" key="1">
    <source>
        <dbReference type="SAM" id="MobiDB-lite"/>
    </source>
</evidence>
<evidence type="ECO:0000313" key="2">
    <source>
        <dbReference type="EMBL" id="EFK95700.1"/>
    </source>
</evidence>
<protein>
    <submittedName>
        <fullName evidence="2">Uncharacterized protein</fullName>
    </submittedName>
</protein>
<feature type="non-terminal residue" evidence="2">
    <location>
        <position position="254"/>
    </location>
</feature>
<reference evidence="2" key="1">
    <citation type="submission" date="2010-07" db="EMBL/GenBank/DDBJ databases">
        <authorList>
            <consortium name="CONSOLIDER consortium CSD2007-00005"/>
            <person name="Guazzaroni M.-E."/>
            <person name="Richter M."/>
            <person name="Garcia-Salamanca A."/>
            <person name="Yarza P."/>
            <person name="Ferrer M."/>
        </authorList>
    </citation>
    <scope>NUCLEOTIDE SEQUENCE</scope>
</reference>
<reference evidence="2" key="2">
    <citation type="journal article" date="2011" name="Microb. Ecol.">
        <title>Taxonomic and Functional Metagenomic Profiling of the Microbial Community in the Anoxic Sediment of a Sub-saline Shallow Lake (Laguna de Carrizo, Central Spain).</title>
        <authorList>
            <person name="Ferrer M."/>
            <person name="Guazzaroni M.E."/>
            <person name="Richter M."/>
            <person name="Garcia-Salamanca A."/>
            <person name="Yarza P."/>
            <person name="Suarez-Suarez A."/>
            <person name="Solano J."/>
            <person name="Alcaide M."/>
            <person name="van Dillewijn P."/>
            <person name="Molina-Henares M.A."/>
            <person name="Lopez-Cortes N."/>
            <person name="Al-Ramahi Y."/>
            <person name="Guerrero C."/>
            <person name="Acosta A."/>
            <person name="de Eugenio L.I."/>
            <person name="Martinez V."/>
            <person name="Marques S."/>
            <person name="Rojo F."/>
            <person name="Santero E."/>
            <person name="Genilloud O."/>
            <person name="Perez-Perez J."/>
            <person name="Rossello-Mora R."/>
            <person name="Ramos J.L."/>
        </authorList>
    </citation>
    <scope>NUCLEOTIDE SEQUENCE</scope>
</reference>
<feature type="region of interest" description="Disordered" evidence="1">
    <location>
        <begin position="233"/>
        <end position="254"/>
    </location>
</feature>